<gene>
    <name evidence="2" type="ORF">CEO22_38</name>
</gene>
<dbReference type="EMBL" id="VMFD01000002">
    <property type="protein sequence ID" value="TSC66560.1"/>
    <property type="molecule type" value="Genomic_DNA"/>
</dbReference>
<evidence type="ECO:0000259" key="1">
    <source>
        <dbReference type="Pfam" id="PF00963"/>
    </source>
</evidence>
<dbReference type="Pfam" id="PF00963">
    <property type="entry name" value="Cohesin"/>
    <property type="match status" value="1"/>
</dbReference>
<reference evidence="2 3" key="1">
    <citation type="submission" date="2017-08" db="EMBL/GenBank/DDBJ databases">
        <title>Mechanisms for carbon and nitrogen cycling indicate functional differentiation within the Candidate Phyla Radiation.</title>
        <authorList>
            <person name="Danczak R.E."/>
            <person name="Johnston M.D."/>
            <person name="Kenah C."/>
            <person name="Slattery M."/>
            <person name="Wrighton K.C."/>
            <person name="Wilkins M.J."/>
        </authorList>
    </citation>
    <scope>NUCLEOTIDE SEQUENCE [LARGE SCALE GENOMIC DNA]</scope>
    <source>
        <strain evidence="2">Gr01-1014_85</strain>
    </source>
</reference>
<dbReference type="Proteomes" id="UP000316253">
    <property type="component" value="Unassembled WGS sequence"/>
</dbReference>
<evidence type="ECO:0000313" key="3">
    <source>
        <dbReference type="Proteomes" id="UP000316253"/>
    </source>
</evidence>
<comment type="caution">
    <text evidence="2">The sequence shown here is derived from an EMBL/GenBank/DDBJ whole genome shotgun (WGS) entry which is preliminary data.</text>
</comment>
<proteinExistence type="predicted"/>
<name>A0A554JE46_9BACT</name>
<dbReference type="SUPFAM" id="SSF49384">
    <property type="entry name" value="Carbohydrate-binding domain"/>
    <property type="match status" value="1"/>
</dbReference>
<dbReference type="CDD" id="cd08547">
    <property type="entry name" value="Type_II_cohesin"/>
    <property type="match status" value="1"/>
</dbReference>
<dbReference type="GO" id="GO:0030246">
    <property type="term" value="F:carbohydrate binding"/>
    <property type="evidence" value="ECO:0007669"/>
    <property type="project" value="InterPro"/>
</dbReference>
<feature type="domain" description="Cohesin" evidence="1">
    <location>
        <begin position="52"/>
        <end position="174"/>
    </location>
</feature>
<accession>A0A554JE46</accession>
<organism evidence="2 3">
    <name type="scientific">Candidatus Berkelbacteria bacterium Gr01-1014_85</name>
    <dbReference type="NCBI Taxonomy" id="2017150"/>
    <lineage>
        <taxon>Bacteria</taxon>
        <taxon>Candidatus Berkelbacteria</taxon>
    </lineage>
</organism>
<sequence length="197" mass="20358">MLRQFKLGLTLAGLAIVGALTFGVATKNSNGILNNSRSVVSADVPVGNAAIQVGSNKILTQVGQTISVPVTLELGQERAVGLDLFINYDPTYLTLVDADTAKEGIQIKTSSPFGLEVVNSVNPAIGQINYSSVMAAGSSPVSGTQVVATLEFKAELAGQTNILPKFKLGSTTDTNVANANGRDLLSRASGIAIVINQ</sequence>
<evidence type="ECO:0000313" key="2">
    <source>
        <dbReference type="EMBL" id="TSC66560.1"/>
    </source>
</evidence>
<dbReference type="Gene3D" id="2.60.40.680">
    <property type="match status" value="1"/>
</dbReference>
<dbReference type="InterPro" id="IPR002102">
    <property type="entry name" value="Cohesin_dom"/>
</dbReference>
<dbReference type="InterPro" id="IPR008965">
    <property type="entry name" value="CBM2/CBM3_carb-bd_dom_sf"/>
</dbReference>
<dbReference type="AlphaFoldDB" id="A0A554JE46"/>
<protein>
    <recommendedName>
        <fullName evidence="1">Cohesin domain-containing protein</fullName>
    </recommendedName>
</protein>
<dbReference type="GO" id="GO:0000272">
    <property type="term" value="P:polysaccharide catabolic process"/>
    <property type="evidence" value="ECO:0007669"/>
    <property type="project" value="InterPro"/>
</dbReference>